<sequence length="161" mass="17617">MYTYNNSDETKIDRVILRLCKTGPDSGWGGTDRLQVQAPEQNAARKFCCLRPQDLYRKSLARAPRSQRGKALGRSQKIITLGAKTHGAHTTRTLDLTPSLSPGTFWCARSSILSSMTATLVTHTPPALQGARCGPKMAPNFSQKASPIIKTPSPFPFHNPP</sequence>
<evidence type="ECO:0000313" key="1">
    <source>
        <dbReference type="EMBL" id="KAL1864783.1"/>
    </source>
</evidence>
<accession>A0ABR3WMD7</accession>
<evidence type="ECO:0000313" key="2">
    <source>
        <dbReference type="Proteomes" id="UP001586593"/>
    </source>
</evidence>
<proteinExistence type="predicted"/>
<protein>
    <submittedName>
        <fullName evidence="1">Uncharacterized protein</fullName>
    </submittedName>
</protein>
<dbReference type="EMBL" id="JAZHXJ010000316">
    <property type="protein sequence ID" value="KAL1864783.1"/>
    <property type="molecule type" value="Genomic_DNA"/>
</dbReference>
<gene>
    <name evidence="1" type="ORF">VTK73DRAFT_5662</name>
</gene>
<comment type="caution">
    <text evidence="1">The sequence shown here is derived from an EMBL/GenBank/DDBJ whole genome shotgun (WGS) entry which is preliminary data.</text>
</comment>
<name>A0ABR3WMD7_9PEZI</name>
<reference evidence="1 2" key="1">
    <citation type="journal article" date="2024" name="Commun. Biol.">
        <title>Comparative genomic analysis of thermophilic fungi reveals convergent evolutionary adaptations and gene losses.</title>
        <authorList>
            <person name="Steindorff A.S."/>
            <person name="Aguilar-Pontes M.V."/>
            <person name="Robinson A.J."/>
            <person name="Andreopoulos B."/>
            <person name="LaButti K."/>
            <person name="Kuo A."/>
            <person name="Mondo S."/>
            <person name="Riley R."/>
            <person name="Otillar R."/>
            <person name="Haridas S."/>
            <person name="Lipzen A."/>
            <person name="Grimwood J."/>
            <person name="Schmutz J."/>
            <person name="Clum A."/>
            <person name="Reid I.D."/>
            <person name="Moisan M.C."/>
            <person name="Butler G."/>
            <person name="Nguyen T.T.M."/>
            <person name="Dewar K."/>
            <person name="Conant G."/>
            <person name="Drula E."/>
            <person name="Henrissat B."/>
            <person name="Hansel C."/>
            <person name="Singer S."/>
            <person name="Hutchinson M.I."/>
            <person name="de Vries R.P."/>
            <person name="Natvig D.O."/>
            <person name="Powell A.J."/>
            <person name="Tsang A."/>
            <person name="Grigoriev I.V."/>
        </authorList>
    </citation>
    <scope>NUCLEOTIDE SEQUENCE [LARGE SCALE GENOMIC DNA]</scope>
    <source>
        <strain evidence="1 2">ATCC 24622</strain>
    </source>
</reference>
<organism evidence="1 2">
    <name type="scientific">Phialemonium thermophilum</name>
    <dbReference type="NCBI Taxonomy" id="223376"/>
    <lineage>
        <taxon>Eukaryota</taxon>
        <taxon>Fungi</taxon>
        <taxon>Dikarya</taxon>
        <taxon>Ascomycota</taxon>
        <taxon>Pezizomycotina</taxon>
        <taxon>Sordariomycetes</taxon>
        <taxon>Sordariomycetidae</taxon>
        <taxon>Cephalothecales</taxon>
        <taxon>Cephalothecaceae</taxon>
        <taxon>Phialemonium</taxon>
    </lineage>
</organism>
<keyword evidence="2" id="KW-1185">Reference proteome</keyword>
<dbReference type="Proteomes" id="UP001586593">
    <property type="component" value="Unassembled WGS sequence"/>
</dbReference>